<dbReference type="PANTHER" id="PTHR15887">
    <property type="entry name" value="TRANSMEMBRANE PROTEIN 69"/>
    <property type="match status" value="1"/>
</dbReference>
<keyword evidence="3" id="KW-1185">Reference proteome</keyword>
<name>A0A1M6PPZ4_9GAMM</name>
<dbReference type="PANTHER" id="PTHR15887:SF1">
    <property type="entry name" value="TRANSMEMBRANE PROTEIN 69"/>
    <property type="match status" value="1"/>
</dbReference>
<organism evidence="2 3">
    <name type="scientific">Marinobacter antarcticus</name>
    <dbReference type="NCBI Taxonomy" id="564117"/>
    <lineage>
        <taxon>Bacteria</taxon>
        <taxon>Pseudomonadati</taxon>
        <taxon>Pseudomonadota</taxon>
        <taxon>Gammaproteobacteria</taxon>
        <taxon>Pseudomonadales</taxon>
        <taxon>Marinobacteraceae</taxon>
        <taxon>Marinobacter</taxon>
    </lineage>
</organism>
<feature type="transmembrane region" description="Helical" evidence="1">
    <location>
        <begin position="7"/>
        <end position="28"/>
    </location>
</feature>
<keyword evidence="1" id="KW-0812">Transmembrane</keyword>
<proteinExistence type="predicted"/>
<feature type="transmembrane region" description="Helical" evidence="1">
    <location>
        <begin position="40"/>
        <end position="60"/>
    </location>
</feature>
<evidence type="ECO:0008006" key="4">
    <source>
        <dbReference type="Google" id="ProtNLM"/>
    </source>
</evidence>
<keyword evidence="1" id="KW-1133">Transmembrane helix</keyword>
<dbReference type="EMBL" id="FRAQ01000001">
    <property type="protein sequence ID" value="SHK09952.1"/>
    <property type="molecule type" value="Genomic_DNA"/>
</dbReference>
<dbReference type="STRING" id="564117.SAMN05216369_0418"/>
<dbReference type="Proteomes" id="UP000184497">
    <property type="component" value="Unassembled WGS sequence"/>
</dbReference>
<evidence type="ECO:0000256" key="1">
    <source>
        <dbReference type="SAM" id="Phobius"/>
    </source>
</evidence>
<sequence>MISVARLAILVGVAGLIPFIACAAALFAMPQYSVSLLGYFYLYSAGILAFMAGIYWPIAMQLDNRCYPLSPLVTMLLSQVFFVAAGIGLLLSTPAQIVLYTVAYLGLYVTDARWMRVYWPAWYLRMRMVLTLVAVTCQLTVGAWFFLLHSSQGV</sequence>
<dbReference type="InterPro" id="IPR021836">
    <property type="entry name" value="DUF3429"/>
</dbReference>
<keyword evidence="1" id="KW-0472">Membrane</keyword>
<evidence type="ECO:0000313" key="3">
    <source>
        <dbReference type="Proteomes" id="UP000184497"/>
    </source>
</evidence>
<reference evidence="3" key="1">
    <citation type="submission" date="2016-11" db="EMBL/GenBank/DDBJ databases">
        <authorList>
            <person name="Varghese N."/>
            <person name="Submissions S."/>
        </authorList>
    </citation>
    <scope>NUCLEOTIDE SEQUENCE [LARGE SCALE GENOMIC DNA]</scope>
    <source>
        <strain evidence="3">CGMCC 1.10835</strain>
    </source>
</reference>
<dbReference type="AlphaFoldDB" id="A0A1M6PPZ4"/>
<dbReference type="Pfam" id="PF11911">
    <property type="entry name" value="DUF3429"/>
    <property type="match status" value="1"/>
</dbReference>
<feature type="transmembrane region" description="Helical" evidence="1">
    <location>
        <begin position="72"/>
        <end position="91"/>
    </location>
</feature>
<evidence type="ECO:0000313" key="2">
    <source>
        <dbReference type="EMBL" id="SHK09952.1"/>
    </source>
</evidence>
<feature type="transmembrane region" description="Helical" evidence="1">
    <location>
        <begin position="128"/>
        <end position="147"/>
    </location>
</feature>
<dbReference type="RefSeq" id="WP_072795131.1">
    <property type="nucleotide sequence ID" value="NZ_FRAQ01000001.1"/>
</dbReference>
<accession>A0A1M6PPZ4</accession>
<dbReference type="OrthoDB" id="8591832at2"/>
<gene>
    <name evidence="2" type="ORF">SAMN05216369_0418</name>
</gene>
<protein>
    <recommendedName>
        <fullName evidence="4">Aspartate kinase</fullName>
    </recommendedName>
</protein>
<feature type="transmembrane region" description="Helical" evidence="1">
    <location>
        <begin position="97"/>
        <end position="116"/>
    </location>
</feature>